<dbReference type="Proteomes" id="UP000295689">
    <property type="component" value="Unassembled WGS sequence"/>
</dbReference>
<feature type="transmembrane region" description="Helical" evidence="1">
    <location>
        <begin position="41"/>
        <end position="61"/>
    </location>
</feature>
<evidence type="ECO:0000313" key="4">
    <source>
        <dbReference type="Proteomes" id="UP000295689"/>
    </source>
</evidence>
<evidence type="ECO:0000313" key="3">
    <source>
        <dbReference type="EMBL" id="TCN27315.1"/>
    </source>
</evidence>
<feature type="domain" description="Calcineurin-like phosphoesterase" evidence="2">
    <location>
        <begin position="141"/>
        <end position="304"/>
    </location>
</feature>
<dbReference type="InterPro" id="IPR004843">
    <property type="entry name" value="Calcineurin-like_PHP"/>
</dbReference>
<proteinExistence type="predicted"/>
<feature type="transmembrane region" description="Helical" evidence="1">
    <location>
        <begin position="6"/>
        <end position="29"/>
    </location>
</feature>
<comment type="caution">
    <text evidence="3">The sequence shown here is derived from an EMBL/GenBank/DDBJ whole genome shotgun (WGS) entry which is preliminary data.</text>
</comment>
<reference evidence="3 4" key="1">
    <citation type="journal article" date="2015" name="Stand. Genomic Sci.">
        <title>Genomic Encyclopedia of Bacterial and Archaeal Type Strains, Phase III: the genomes of soil and plant-associated and newly described type strains.</title>
        <authorList>
            <person name="Whitman W.B."/>
            <person name="Woyke T."/>
            <person name="Klenk H.P."/>
            <person name="Zhou Y."/>
            <person name="Lilburn T.G."/>
            <person name="Beck B.J."/>
            <person name="De Vos P."/>
            <person name="Vandamme P."/>
            <person name="Eisen J.A."/>
            <person name="Garrity G."/>
            <person name="Hugenholtz P."/>
            <person name="Kyrpides N.C."/>
        </authorList>
    </citation>
    <scope>NUCLEOTIDE SEQUENCE [LARGE SCALE GENOMIC DNA]</scope>
    <source>
        <strain evidence="3 4">CV53</strain>
    </source>
</reference>
<keyword evidence="1" id="KW-0812">Transmembrane</keyword>
<evidence type="ECO:0000259" key="2">
    <source>
        <dbReference type="Pfam" id="PF00149"/>
    </source>
</evidence>
<feature type="transmembrane region" description="Helical" evidence="1">
    <location>
        <begin position="67"/>
        <end position="91"/>
    </location>
</feature>
<dbReference type="InterPro" id="IPR051158">
    <property type="entry name" value="Metallophosphoesterase_sf"/>
</dbReference>
<name>A0A4R2BKW9_9BACI</name>
<keyword evidence="1" id="KW-0472">Membrane</keyword>
<feature type="transmembrane region" description="Helical" evidence="1">
    <location>
        <begin position="98"/>
        <end position="118"/>
    </location>
</feature>
<dbReference type="Gene3D" id="3.60.21.10">
    <property type="match status" value="1"/>
</dbReference>
<dbReference type="Pfam" id="PF00149">
    <property type="entry name" value="Metallophos"/>
    <property type="match status" value="1"/>
</dbReference>
<dbReference type="AlphaFoldDB" id="A0A4R2BKW9"/>
<keyword evidence="4" id="KW-1185">Reference proteome</keyword>
<gene>
    <name evidence="3" type="ORF">EV146_102264</name>
</gene>
<keyword evidence="1" id="KW-1133">Transmembrane helix</keyword>
<organism evidence="3 4">
    <name type="scientific">Mesobacillus foraminis</name>
    <dbReference type="NCBI Taxonomy" id="279826"/>
    <lineage>
        <taxon>Bacteria</taxon>
        <taxon>Bacillati</taxon>
        <taxon>Bacillota</taxon>
        <taxon>Bacilli</taxon>
        <taxon>Bacillales</taxon>
        <taxon>Bacillaceae</taxon>
        <taxon>Mesobacillus</taxon>
    </lineage>
</organism>
<evidence type="ECO:0000256" key="1">
    <source>
        <dbReference type="SAM" id="Phobius"/>
    </source>
</evidence>
<sequence length="363" mass="41429">MSILSILAGIFFILLYAAICFYVGYNGWVWLKTTRMKVNKWFYIGLLVMLSASIILGQFITFQPLKIVGGFWMVVIGYSLFLIPIANLLVYFFKKKGLFWIGLSIVLFFSFVFIYGSYNAWNPVIRSYDIYLNKQEESKDLKILMVSDIHLGQIVGVKHLERLVDKVEEVNPDIVLIPGDIIDDHIEPFIKEDMGKVLEKINAPLGVYAIPGNHDYYGNDLNKMVVEVEKAGIDVLMDETVLINDGFYLIGRKDLTDDHRKKVSDLTRNLDQSKPVIMMDHQPYDLDIAEKNGVDLLLSGHTHRGQLSPAHLITDRIYENDWGYLQKKNLHSLVSSGFGTWGPPLRLGSRSEVMVINLKFGTR</sequence>
<dbReference type="PANTHER" id="PTHR31302:SF0">
    <property type="entry name" value="TRANSMEMBRANE PROTEIN WITH METALLOPHOSPHOESTERASE DOMAIN"/>
    <property type="match status" value="1"/>
</dbReference>
<dbReference type="PANTHER" id="PTHR31302">
    <property type="entry name" value="TRANSMEMBRANE PROTEIN WITH METALLOPHOSPHOESTERASE DOMAIN-RELATED"/>
    <property type="match status" value="1"/>
</dbReference>
<dbReference type="InterPro" id="IPR029052">
    <property type="entry name" value="Metallo-depent_PP-like"/>
</dbReference>
<dbReference type="SUPFAM" id="SSF56300">
    <property type="entry name" value="Metallo-dependent phosphatases"/>
    <property type="match status" value="1"/>
</dbReference>
<protein>
    <recommendedName>
        <fullName evidence="2">Calcineurin-like phosphoesterase domain-containing protein</fullName>
    </recommendedName>
</protein>
<dbReference type="EMBL" id="SLVV01000002">
    <property type="protein sequence ID" value="TCN27315.1"/>
    <property type="molecule type" value="Genomic_DNA"/>
</dbReference>
<dbReference type="GO" id="GO:0016787">
    <property type="term" value="F:hydrolase activity"/>
    <property type="evidence" value="ECO:0007669"/>
    <property type="project" value="InterPro"/>
</dbReference>
<dbReference type="CDD" id="cd07385">
    <property type="entry name" value="MPP_YkuE_C"/>
    <property type="match status" value="1"/>
</dbReference>
<accession>A0A4R2BKW9</accession>
<dbReference type="RefSeq" id="WP_132002010.1">
    <property type="nucleotide sequence ID" value="NZ_JABUHM010000001.1"/>
</dbReference>